<reference evidence="2 3" key="1">
    <citation type="submission" date="2017-01" db="EMBL/GenBank/DDBJ databases">
        <authorList>
            <person name="Varghese N."/>
            <person name="Submissions S."/>
        </authorList>
    </citation>
    <scope>NUCLEOTIDE SEQUENCE [LARGE SCALE GENOMIC DNA]</scope>
    <source>
        <strain evidence="2 3">ATCC 35905</strain>
    </source>
</reference>
<evidence type="ECO:0000313" key="3">
    <source>
        <dbReference type="Proteomes" id="UP000186308"/>
    </source>
</evidence>
<sequence>MGTQKIAQVEQQTAAEVARLKQDTVQAAKATAHGAVIGSFALFATMLLGLLASIFGSRRGTRDVLMRG</sequence>
<evidence type="ECO:0000256" key="1">
    <source>
        <dbReference type="SAM" id="Phobius"/>
    </source>
</evidence>
<dbReference type="EMBL" id="FTNE01000044">
    <property type="protein sequence ID" value="SIR51551.1"/>
    <property type="molecule type" value="Genomic_DNA"/>
</dbReference>
<evidence type="ECO:0000313" key="2">
    <source>
        <dbReference type="EMBL" id="SIR51551.1"/>
    </source>
</evidence>
<feature type="transmembrane region" description="Helical" evidence="1">
    <location>
        <begin position="35"/>
        <end position="57"/>
    </location>
</feature>
<name>A0A8G2FF34_ACIRU</name>
<keyword evidence="1" id="KW-1133">Transmembrane helix</keyword>
<dbReference type="AlphaFoldDB" id="A0A8G2FF34"/>
<dbReference type="RefSeq" id="WP_029313940.1">
    <property type="nucleotide sequence ID" value="NZ_FTNE01000044.1"/>
</dbReference>
<comment type="caution">
    <text evidence="2">The sequence shown here is derived from an EMBL/GenBank/DDBJ whole genome shotgun (WGS) entry which is preliminary data.</text>
</comment>
<gene>
    <name evidence="2" type="ORF">SAMN05421828_1442</name>
</gene>
<keyword evidence="3" id="KW-1185">Reference proteome</keyword>
<protein>
    <submittedName>
        <fullName evidence="2">Uncharacterized protein</fullName>
    </submittedName>
</protein>
<keyword evidence="1" id="KW-0812">Transmembrane</keyword>
<keyword evidence="1" id="KW-0472">Membrane</keyword>
<accession>A0A8G2FF34</accession>
<proteinExistence type="predicted"/>
<dbReference type="Proteomes" id="UP000186308">
    <property type="component" value="Unassembled WGS sequence"/>
</dbReference>
<organism evidence="2 3">
    <name type="scientific">Acidiphilium rubrum</name>
    <dbReference type="NCBI Taxonomy" id="526"/>
    <lineage>
        <taxon>Bacteria</taxon>
        <taxon>Pseudomonadati</taxon>
        <taxon>Pseudomonadota</taxon>
        <taxon>Alphaproteobacteria</taxon>
        <taxon>Acetobacterales</taxon>
        <taxon>Acidocellaceae</taxon>
        <taxon>Acidiphilium</taxon>
    </lineage>
</organism>